<feature type="non-terminal residue" evidence="2">
    <location>
        <position position="124"/>
    </location>
</feature>
<dbReference type="EMBL" id="BDIP01008687">
    <property type="protein sequence ID" value="GIQ91962.1"/>
    <property type="molecule type" value="Genomic_DNA"/>
</dbReference>
<reference evidence="2 3" key="1">
    <citation type="journal article" date="2018" name="PLoS ONE">
        <title>The draft genome of Kipferlia bialata reveals reductive genome evolution in fornicate parasites.</title>
        <authorList>
            <person name="Tanifuji G."/>
            <person name="Takabayashi S."/>
            <person name="Kume K."/>
            <person name="Takagi M."/>
            <person name="Nakayama T."/>
            <person name="Kamikawa R."/>
            <person name="Inagaki Y."/>
            <person name="Hashimoto T."/>
        </authorList>
    </citation>
    <scope>NUCLEOTIDE SEQUENCE [LARGE SCALE GENOMIC DNA]</scope>
    <source>
        <strain evidence="2">NY0173</strain>
    </source>
</reference>
<name>A0A9K3GQP8_9EUKA</name>
<evidence type="ECO:0000256" key="1">
    <source>
        <dbReference type="SAM" id="MobiDB-lite"/>
    </source>
</evidence>
<sequence length="124" mass="13442">LTVAAQYPPRPQTTVPGRGRASAAASTAASTPTVGSASVSVQRSTRLDRREREREARGKRVPSDTHPDTVPSITPYDVYKCSQTRMKSYVRLPDEYPYVALCQNPRIMNTGVPSIAPGSLINIA</sequence>
<evidence type="ECO:0000313" key="2">
    <source>
        <dbReference type="EMBL" id="GIQ91962.1"/>
    </source>
</evidence>
<feature type="compositionally biased region" description="Low complexity" evidence="1">
    <location>
        <begin position="15"/>
        <end position="44"/>
    </location>
</feature>
<dbReference type="AlphaFoldDB" id="A0A9K3GQP8"/>
<dbReference type="Proteomes" id="UP000265618">
    <property type="component" value="Unassembled WGS sequence"/>
</dbReference>
<protein>
    <submittedName>
        <fullName evidence="2">Uncharacterized protein</fullName>
    </submittedName>
</protein>
<proteinExistence type="predicted"/>
<feature type="compositionally biased region" description="Basic and acidic residues" evidence="1">
    <location>
        <begin position="45"/>
        <end position="67"/>
    </location>
</feature>
<keyword evidence="3" id="KW-1185">Reference proteome</keyword>
<feature type="non-terminal residue" evidence="2">
    <location>
        <position position="1"/>
    </location>
</feature>
<evidence type="ECO:0000313" key="3">
    <source>
        <dbReference type="Proteomes" id="UP000265618"/>
    </source>
</evidence>
<organism evidence="2 3">
    <name type="scientific">Kipferlia bialata</name>
    <dbReference type="NCBI Taxonomy" id="797122"/>
    <lineage>
        <taxon>Eukaryota</taxon>
        <taxon>Metamonada</taxon>
        <taxon>Carpediemonas-like organisms</taxon>
        <taxon>Kipferlia</taxon>
    </lineage>
</organism>
<gene>
    <name evidence="2" type="ORF">KIPB_015465</name>
</gene>
<accession>A0A9K3GQP8</accession>
<feature type="region of interest" description="Disordered" evidence="1">
    <location>
        <begin position="1"/>
        <end position="74"/>
    </location>
</feature>
<comment type="caution">
    <text evidence="2">The sequence shown here is derived from an EMBL/GenBank/DDBJ whole genome shotgun (WGS) entry which is preliminary data.</text>
</comment>